<protein>
    <submittedName>
        <fullName evidence="1">Uncharacterized protein</fullName>
    </submittedName>
</protein>
<dbReference type="SUPFAM" id="SSF52540">
    <property type="entry name" value="P-loop containing nucleoside triphosphate hydrolases"/>
    <property type="match status" value="1"/>
</dbReference>
<dbReference type="Proteomes" id="UP001159428">
    <property type="component" value="Unassembled WGS sequence"/>
</dbReference>
<accession>A0AAU9X757</accession>
<gene>
    <name evidence="1" type="ORF">PMEA_00018237</name>
</gene>
<name>A0AAU9X757_9CNID</name>
<dbReference type="GO" id="GO:0017025">
    <property type="term" value="F:TBP-class protein binding"/>
    <property type="evidence" value="ECO:0007669"/>
    <property type="project" value="InterPro"/>
</dbReference>
<proteinExistence type="predicted"/>
<dbReference type="InterPro" id="IPR044972">
    <property type="entry name" value="Mot1"/>
</dbReference>
<evidence type="ECO:0000313" key="1">
    <source>
        <dbReference type="EMBL" id="CAH3137698.1"/>
    </source>
</evidence>
<sequence>MKDLQAMDRAHRIGQKKVVNVYRLITRGTLEEKIMGLQKFKLNIANTVISQDNSSLLTMDTGQLLDLFSVDQEKKREKPSAQQSNATGKTSLKTMIENLGELWDEEQYETEYNLDNFIGSLK</sequence>
<dbReference type="EMBL" id="CALNXJ010000031">
    <property type="protein sequence ID" value="CAH3137698.1"/>
    <property type="molecule type" value="Genomic_DNA"/>
</dbReference>
<dbReference type="Gene3D" id="3.40.50.300">
    <property type="entry name" value="P-loop containing nucleotide triphosphate hydrolases"/>
    <property type="match status" value="1"/>
</dbReference>
<dbReference type="InterPro" id="IPR027417">
    <property type="entry name" value="P-loop_NTPase"/>
</dbReference>
<reference evidence="1 2" key="1">
    <citation type="submission" date="2022-05" db="EMBL/GenBank/DDBJ databases">
        <authorList>
            <consortium name="Genoscope - CEA"/>
            <person name="William W."/>
        </authorList>
    </citation>
    <scope>NUCLEOTIDE SEQUENCE [LARGE SCALE GENOMIC DNA]</scope>
</reference>
<organism evidence="1 2">
    <name type="scientific">Pocillopora meandrina</name>
    <dbReference type="NCBI Taxonomy" id="46732"/>
    <lineage>
        <taxon>Eukaryota</taxon>
        <taxon>Metazoa</taxon>
        <taxon>Cnidaria</taxon>
        <taxon>Anthozoa</taxon>
        <taxon>Hexacorallia</taxon>
        <taxon>Scleractinia</taxon>
        <taxon>Astrocoeniina</taxon>
        <taxon>Pocilloporidae</taxon>
        <taxon>Pocillopora</taxon>
    </lineage>
</organism>
<keyword evidence="2" id="KW-1185">Reference proteome</keyword>
<evidence type="ECO:0000313" key="2">
    <source>
        <dbReference type="Proteomes" id="UP001159428"/>
    </source>
</evidence>
<comment type="caution">
    <text evidence="1">The sequence shown here is derived from an EMBL/GenBank/DDBJ whole genome shotgun (WGS) entry which is preliminary data.</text>
</comment>
<dbReference type="PANTHER" id="PTHR36498:SF1">
    <property type="entry name" value="TATA-BINDING PROTEIN-ASSOCIATED FACTOR 172"/>
    <property type="match status" value="1"/>
</dbReference>
<dbReference type="AlphaFoldDB" id="A0AAU9X757"/>
<dbReference type="PANTHER" id="PTHR36498">
    <property type="entry name" value="TATA-BINDING PROTEIN-ASSOCIATED FACTOR 172"/>
    <property type="match status" value="1"/>
</dbReference>
<dbReference type="GO" id="GO:0003677">
    <property type="term" value="F:DNA binding"/>
    <property type="evidence" value="ECO:0007669"/>
    <property type="project" value="InterPro"/>
</dbReference>
<dbReference type="GO" id="GO:0016887">
    <property type="term" value="F:ATP hydrolysis activity"/>
    <property type="evidence" value="ECO:0007669"/>
    <property type="project" value="InterPro"/>
</dbReference>